<feature type="compositionally biased region" description="Basic and acidic residues" evidence="1">
    <location>
        <begin position="447"/>
        <end position="458"/>
    </location>
</feature>
<evidence type="ECO:0000313" key="4">
    <source>
        <dbReference type="Proteomes" id="UP000784294"/>
    </source>
</evidence>
<keyword evidence="2" id="KW-0472">Membrane</keyword>
<dbReference type="Proteomes" id="UP000784294">
    <property type="component" value="Unassembled WGS sequence"/>
</dbReference>
<protein>
    <submittedName>
        <fullName evidence="3">Uncharacterized protein</fullName>
    </submittedName>
</protein>
<organism evidence="3 4">
    <name type="scientific">Protopolystoma xenopodis</name>
    <dbReference type="NCBI Taxonomy" id="117903"/>
    <lineage>
        <taxon>Eukaryota</taxon>
        <taxon>Metazoa</taxon>
        <taxon>Spiralia</taxon>
        <taxon>Lophotrochozoa</taxon>
        <taxon>Platyhelminthes</taxon>
        <taxon>Monogenea</taxon>
        <taxon>Polyopisthocotylea</taxon>
        <taxon>Polystomatidea</taxon>
        <taxon>Polystomatidae</taxon>
        <taxon>Protopolystoma</taxon>
    </lineage>
</organism>
<dbReference type="EMBL" id="CAAALY010018422">
    <property type="protein sequence ID" value="VEL13647.1"/>
    <property type="molecule type" value="Genomic_DNA"/>
</dbReference>
<sequence length="467" mass="52587">MHSIAPLTCYIPKLFFGIFNERSIVEIRLLRDYSKFGSTRRPTVDWLYWNIHADAVSFDSGDKGLTFRPPCDEHHQSKEGIIVTTEFKLTSQEPTFQSLHATLSLDMEVSSAMVLVGHADRLDKDLWNTKMAANEVGSDQTGRTENAHAMECSQTRRFADYEWKYVCLIERLKERERVSSRHGTEDVSTGPLGEAANFPRNRCGITARPSLRPSLSISPSLKPTSYGPLHTYSHNCVLSFPPKWATSVLLRVGSVKPSFARLKSGCRPRHFKQLIPTSIHTHMHMHMQMPGQASNPRLGYPRPHCSLVSFHPHPDPPRRLSQPSLLTVVAVYAADCGALYFVDLLLLLLLLLLCRQVGAGLYQSSISVQLAVASETIGRRLLVDIRCQDVPSPRATTRNQSVVGFPRPTTFRNIPIFIPKVEPDWKVRVIAECDYFRKGGFSESRESAAKMDAQRETDNQISFRVNG</sequence>
<evidence type="ECO:0000256" key="1">
    <source>
        <dbReference type="SAM" id="MobiDB-lite"/>
    </source>
</evidence>
<proteinExistence type="predicted"/>
<keyword evidence="2" id="KW-0812">Transmembrane</keyword>
<evidence type="ECO:0000313" key="3">
    <source>
        <dbReference type="EMBL" id="VEL13647.1"/>
    </source>
</evidence>
<gene>
    <name evidence="3" type="ORF">PXEA_LOCUS7087</name>
</gene>
<keyword evidence="4" id="KW-1185">Reference proteome</keyword>
<dbReference type="AlphaFoldDB" id="A0A448WK47"/>
<keyword evidence="2" id="KW-1133">Transmembrane helix</keyword>
<comment type="caution">
    <text evidence="3">The sequence shown here is derived from an EMBL/GenBank/DDBJ whole genome shotgun (WGS) entry which is preliminary data.</text>
</comment>
<accession>A0A448WK47</accession>
<feature type="region of interest" description="Disordered" evidence="1">
    <location>
        <begin position="447"/>
        <end position="467"/>
    </location>
</feature>
<evidence type="ECO:0000256" key="2">
    <source>
        <dbReference type="SAM" id="Phobius"/>
    </source>
</evidence>
<name>A0A448WK47_9PLAT</name>
<feature type="transmembrane region" description="Helical" evidence="2">
    <location>
        <begin position="325"/>
        <end position="353"/>
    </location>
</feature>
<reference evidence="3" key="1">
    <citation type="submission" date="2018-11" db="EMBL/GenBank/DDBJ databases">
        <authorList>
            <consortium name="Pathogen Informatics"/>
        </authorList>
    </citation>
    <scope>NUCLEOTIDE SEQUENCE</scope>
</reference>